<dbReference type="EMBL" id="RXYK01000037">
    <property type="protein sequence ID" value="RTY34602.1"/>
    <property type="molecule type" value="Genomic_DNA"/>
</dbReference>
<protein>
    <submittedName>
        <fullName evidence="4">ISL3 family transposase</fullName>
    </submittedName>
</protein>
<name>A0A3S0KZS5_CHLPH</name>
<reference evidence="4 5" key="1">
    <citation type="submission" date="2018-12" db="EMBL/GenBank/DDBJ databases">
        <authorList>
            <person name="Lunina O.N."/>
            <person name="Grouzdev D.S."/>
            <person name="Gorlenko V.M."/>
            <person name="Savvichev A.S."/>
        </authorList>
    </citation>
    <scope>NUCLEOTIDE SEQUENCE [LARGE SCALE GENOMIC DNA]</scope>
    <source>
        <strain evidence="4 5">BrKhr-17</strain>
    </source>
</reference>
<gene>
    <name evidence="4" type="ORF">EKD02_09420</name>
    <name evidence="3" type="ORF">EKD02_09750</name>
    <name evidence="1" type="ORF">EKD02_09835</name>
    <name evidence="2" type="ORF">EKD02_09845</name>
</gene>
<sequence>MQSLTTTAHYQQLLGLPSTWMVENVDLSMTAMQVVIRLVYTGK</sequence>
<comment type="caution">
    <text evidence="4">The sequence shown here is derived from an EMBL/GenBank/DDBJ whole genome shotgun (WGS) entry which is preliminary data.</text>
</comment>
<evidence type="ECO:0000313" key="5">
    <source>
        <dbReference type="Proteomes" id="UP000279908"/>
    </source>
</evidence>
<evidence type="ECO:0000313" key="3">
    <source>
        <dbReference type="EMBL" id="RTY34602.1"/>
    </source>
</evidence>
<evidence type="ECO:0000313" key="2">
    <source>
        <dbReference type="EMBL" id="RTY34255.1"/>
    </source>
</evidence>
<organism evidence="4 5">
    <name type="scientific">Chlorobium phaeovibrioides</name>
    <dbReference type="NCBI Taxonomy" id="1094"/>
    <lineage>
        <taxon>Bacteria</taxon>
        <taxon>Pseudomonadati</taxon>
        <taxon>Chlorobiota</taxon>
        <taxon>Chlorobiia</taxon>
        <taxon>Chlorobiales</taxon>
        <taxon>Chlorobiaceae</taxon>
        <taxon>Chlorobium/Pelodictyon group</taxon>
        <taxon>Chlorobium</taxon>
    </lineage>
</organism>
<accession>A0A3S0KZS5</accession>
<dbReference type="Proteomes" id="UP000279908">
    <property type="component" value="Unassembled WGS sequence"/>
</dbReference>
<evidence type="ECO:0000313" key="1">
    <source>
        <dbReference type="EMBL" id="RTY34254.1"/>
    </source>
</evidence>
<dbReference type="EMBL" id="RXYK01000047">
    <property type="protein sequence ID" value="RTY34255.1"/>
    <property type="molecule type" value="Genomic_DNA"/>
</dbReference>
<dbReference type="EMBL" id="RXYK01000047">
    <property type="protein sequence ID" value="RTY34254.1"/>
    <property type="molecule type" value="Genomic_DNA"/>
</dbReference>
<proteinExistence type="predicted"/>
<evidence type="ECO:0000313" key="4">
    <source>
        <dbReference type="EMBL" id="RTY35179.1"/>
    </source>
</evidence>
<feature type="non-terminal residue" evidence="4">
    <location>
        <position position="43"/>
    </location>
</feature>
<dbReference type="AlphaFoldDB" id="A0A3S0KZS5"/>
<dbReference type="EMBL" id="RXYK01000026">
    <property type="protein sequence ID" value="RTY35179.1"/>
    <property type="molecule type" value="Genomic_DNA"/>
</dbReference>